<dbReference type="Proteomes" id="UP000241444">
    <property type="component" value="Unassembled WGS sequence"/>
</dbReference>
<dbReference type="AlphaFoldDB" id="A0A2P7BQ07"/>
<dbReference type="EMBL" id="PGGO01000008">
    <property type="protein sequence ID" value="PSH68567.1"/>
    <property type="molecule type" value="Genomic_DNA"/>
</dbReference>
<name>A0A2P7BQ07_9HYPH</name>
<evidence type="ECO:0000313" key="1">
    <source>
        <dbReference type="EMBL" id="PSH68567.1"/>
    </source>
</evidence>
<gene>
    <name evidence="1" type="ORF">CU102_12445</name>
</gene>
<accession>A0A2P7BQ07</accession>
<proteinExistence type="predicted"/>
<comment type="caution">
    <text evidence="1">The sequence shown here is derived from an EMBL/GenBank/DDBJ whole genome shotgun (WGS) entry which is preliminary data.</text>
</comment>
<protein>
    <submittedName>
        <fullName evidence="1">Uncharacterized protein</fullName>
    </submittedName>
</protein>
<organism evidence="1 2">
    <name type="scientific">Phyllobacterium brassicacearum</name>
    <dbReference type="NCBI Taxonomy" id="314235"/>
    <lineage>
        <taxon>Bacteria</taxon>
        <taxon>Pseudomonadati</taxon>
        <taxon>Pseudomonadota</taxon>
        <taxon>Alphaproteobacteria</taxon>
        <taxon>Hyphomicrobiales</taxon>
        <taxon>Phyllobacteriaceae</taxon>
        <taxon>Phyllobacterium</taxon>
    </lineage>
</organism>
<keyword evidence="2" id="KW-1185">Reference proteome</keyword>
<reference evidence="2" key="1">
    <citation type="submission" date="2017-11" db="EMBL/GenBank/DDBJ databases">
        <authorList>
            <person name="Kuznetsova I."/>
            <person name="Sazanova A."/>
            <person name="Chirak E."/>
            <person name="Safronova V."/>
            <person name="Willems A."/>
        </authorList>
    </citation>
    <scope>NUCLEOTIDE SEQUENCE [LARGE SCALE GENOMIC DNA]</scope>
    <source>
        <strain evidence="2">STM 196</strain>
    </source>
</reference>
<sequence>MPDAMNRTTEGELSAIVLQILAESADGQATFGMLVDAIPARINLTAADLVQSDTRPAEAVWEQRVRNIKSHKDAEGNYIAEGYLEEIPGGLRITEIGRVHATNAA</sequence>
<evidence type="ECO:0000313" key="2">
    <source>
        <dbReference type="Proteomes" id="UP000241444"/>
    </source>
</evidence>